<dbReference type="PANTHER" id="PTHR48081:SF8">
    <property type="entry name" value="ALPHA_BETA HYDROLASE FOLD-3 DOMAIN-CONTAINING PROTEIN-RELATED"/>
    <property type="match status" value="1"/>
</dbReference>
<gene>
    <name evidence="3" type="ORF">PENVUL_c017G09002</name>
</gene>
<dbReference type="AlphaFoldDB" id="A0A1V6RXU3"/>
<dbReference type="STRING" id="29845.A0A1V6RXU3"/>
<dbReference type="GO" id="GO:0017000">
    <property type="term" value="P:antibiotic biosynthetic process"/>
    <property type="evidence" value="ECO:0007669"/>
    <property type="project" value="UniProtKB-ARBA"/>
</dbReference>
<dbReference type="GO" id="GO:0016787">
    <property type="term" value="F:hydrolase activity"/>
    <property type="evidence" value="ECO:0007669"/>
    <property type="project" value="UniProtKB-KW"/>
</dbReference>
<feature type="domain" description="Alpha/beta hydrolase fold-3" evidence="2">
    <location>
        <begin position="79"/>
        <end position="293"/>
    </location>
</feature>
<dbReference type="Pfam" id="PF07859">
    <property type="entry name" value="Abhydrolase_3"/>
    <property type="match status" value="1"/>
</dbReference>
<name>A0A1V6RXU3_9EURO</name>
<reference evidence="4" key="1">
    <citation type="journal article" date="2017" name="Nat. Microbiol.">
        <title>Global analysis of biosynthetic gene clusters reveals vast potential of secondary metabolite production in Penicillium species.</title>
        <authorList>
            <person name="Nielsen J.C."/>
            <person name="Grijseels S."/>
            <person name="Prigent S."/>
            <person name="Ji B."/>
            <person name="Dainat J."/>
            <person name="Nielsen K.F."/>
            <person name="Frisvad J.C."/>
            <person name="Workman M."/>
            <person name="Nielsen J."/>
        </authorList>
    </citation>
    <scope>NUCLEOTIDE SEQUENCE [LARGE SCALE GENOMIC DNA]</scope>
    <source>
        <strain evidence="4">IBT 29486</strain>
    </source>
</reference>
<dbReference type="Proteomes" id="UP000191518">
    <property type="component" value="Unassembled WGS sequence"/>
</dbReference>
<proteinExistence type="predicted"/>
<keyword evidence="1" id="KW-0378">Hydrolase</keyword>
<dbReference type="InterPro" id="IPR013094">
    <property type="entry name" value="AB_hydrolase_3"/>
</dbReference>
<keyword evidence="4" id="KW-1185">Reference proteome</keyword>
<sequence>MVYSQAWLDVEKAQGGRFAVHGTPEEIKAAHIKMSETMAKLAPQPSDTVVASDGEVEEIEYRLYTPKGHSIERPLPVGIYTHGGGWMTGDLDSEDWVCRAVSEKASCIIISVDYRLTPEFQMPSQLNDTLGVYTWAIKNASSFGGDSTRFFTIGASASGAIALEVANQMAANPKLRDTIRGVAALVPSTLHPDYVPAEYESIYKSFQENATNVPLVDRESMETFYKHAGVAAQDSNVFTALATENHKHFPPVYFVSCEYDPLRDDSYVMEQALKNAGVPTRHDHYKGLPHYFWAVRSLPETTNFVDSLVCGVLWLFGQM</sequence>
<evidence type="ECO:0000313" key="3">
    <source>
        <dbReference type="EMBL" id="OQE06602.1"/>
    </source>
</evidence>
<accession>A0A1V6RXU3</accession>
<evidence type="ECO:0000259" key="2">
    <source>
        <dbReference type="Pfam" id="PF07859"/>
    </source>
</evidence>
<evidence type="ECO:0000256" key="1">
    <source>
        <dbReference type="ARBA" id="ARBA00022801"/>
    </source>
</evidence>
<comment type="caution">
    <text evidence="3">The sequence shown here is derived from an EMBL/GenBank/DDBJ whole genome shotgun (WGS) entry which is preliminary data.</text>
</comment>
<dbReference type="PANTHER" id="PTHR48081">
    <property type="entry name" value="AB HYDROLASE SUPERFAMILY PROTEIN C4A8.06C"/>
    <property type="match status" value="1"/>
</dbReference>
<dbReference type="Gene3D" id="3.40.50.1820">
    <property type="entry name" value="alpha/beta hydrolase"/>
    <property type="match status" value="1"/>
</dbReference>
<dbReference type="SUPFAM" id="SSF53474">
    <property type="entry name" value="alpha/beta-Hydrolases"/>
    <property type="match status" value="1"/>
</dbReference>
<dbReference type="InterPro" id="IPR050300">
    <property type="entry name" value="GDXG_lipolytic_enzyme"/>
</dbReference>
<protein>
    <recommendedName>
        <fullName evidence="2">Alpha/beta hydrolase fold-3 domain-containing protein</fullName>
    </recommendedName>
</protein>
<dbReference type="EMBL" id="MDYP01000017">
    <property type="protein sequence ID" value="OQE06602.1"/>
    <property type="molecule type" value="Genomic_DNA"/>
</dbReference>
<dbReference type="GO" id="GO:0072330">
    <property type="term" value="P:monocarboxylic acid biosynthetic process"/>
    <property type="evidence" value="ECO:0007669"/>
    <property type="project" value="UniProtKB-ARBA"/>
</dbReference>
<evidence type="ECO:0000313" key="4">
    <source>
        <dbReference type="Proteomes" id="UP000191518"/>
    </source>
</evidence>
<organism evidence="3 4">
    <name type="scientific">Penicillium vulpinum</name>
    <dbReference type="NCBI Taxonomy" id="29845"/>
    <lineage>
        <taxon>Eukaryota</taxon>
        <taxon>Fungi</taxon>
        <taxon>Dikarya</taxon>
        <taxon>Ascomycota</taxon>
        <taxon>Pezizomycotina</taxon>
        <taxon>Eurotiomycetes</taxon>
        <taxon>Eurotiomycetidae</taxon>
        <taxon>Eurotiales</taxon>
        <taxon>Aspergillaceae</taxon>
        <taxon>Penicillium</taxon>
    </lineage>
</organism>
<dbReference type="OrthoDB" id="408631at2759"/>
<dbReference type="InterPro" id="IPR029058">
    <property type="entry name" value="AB_hydrolase_fold"/>
</dbReference>